<proteinExistence type="predicted"/>
<reference evidence="1 2" key="1">
    <citation type="submission" date="2019-11" db="EMBL/GenBank/DDBJ databases">
        <authorList>
            <person name="Holert J."/>
        </authorList>
    </citation>
    <scope>NUCLEOTIDE SEQUENCE [LARGE SCALE GENOMIC DNA]</scope>
    <source>
        <strain evidence="1">BC8_1</strain>
    </source>
</reference>
<dbReference type="AlphaFoldDB" id="A0A5S9MYU0"/>
<accession>A0A5S9MYU0</accession>
<gene>
    <name evidence="1" type="ORF">AELLOGFF_00390</name>
</gene>
<keyword evidence="2" id="KW-1185">Reference proteome</keyword>
<dbReference type="EMBL" id="CACSIP010000001">
    <property type="protein sequence ID" value="CAA0081873.1"/>
    <property type="molecule type" value="Genomic_DNA"/>
</dbReference>
<dbReference type="Proteomes" id="UP000430146">
    <property type="component" value="Unassembled WGS sequence"/>
</dbReference>
<name>A0A5S9MYU0_MYCVN</name>
<protein>
    <submittedName>
        <fullName evidence="1">Uncharacterized protein</fullName>
    </submittedName>
</protein>
<evidence type="ECO:0000313" key="2">
    <source>
        <dbReference type="Proteomes" id="UP000430146"/>
    </source>
</evidence>
<evidence type="ECO:0000313" key="1">
    <source>
        <dbReference type="EMBL" id="CAA0081873.1"/>
    </source>
</evidence>
<organism evidence="1 2">
    <name type="scientific">Mycolicibacterium vanbaalenii</name>
    <name type="common">Mycobacterium vanbaalenii</name>
    <dbReference type="NCBI Taxonomy" id="110539"/>
    <lineage>
        <taxon>Bacteria</taxon>
        <taxon>Bacillati</taxon>
        <taxon>Actinomycetota</taxon>
        <taxon>Actinomycetes</taxon>
        <taxon>Mycobacteriales</taxon>
        <taxon>Mycobacteriaceae</taxon>
        <taxon>Mycolicibacterium</taxon>
    </lineage>
</organism>
<sequence length="71" mass="7542">MAGLLKLRIGAVMEVLTCRQTRGLVLDGESARRRIPLVEPSVQSVQSVVHAVAGERAHIAGLGLVEELGNI</sequence>